<dbReference type="AlphaFoldDB" id="A0A2S7U0W8"/>
<feature type="domain" description="Nucleotidyl transferase" evidence="2">
    <location>
        <begin position="6"/>
        <end position="227"/>
    </location>
</feature>
<dbReference type="RefSeq" id="WP_165788657.1">
    <property type="nucleotide sequence ID" value="NZ_MQWA01000001.1"/>
</dbReference>
<proteinExistence type="inferred from homology"/>
<accession>A0A2S7U0W8</accession>
<dbReference type="InterPro" id="IPR005835">
    <property type="entry name" value="NTP_transferase_dom"/>
</dbReference>
<dbReference type="Gene3D" id="3.90.550.10">
    <property type="entry name" value="Spore Coat Polysaccharide Biosynthesis Protein SpsA, Chain A"/>
    <property type="match status" value="1"/>
</dbReference>
<dbReference type="SUPFAM" id="SSF53448">
    <property type="entry name" value="Nucleotide-diphospho-sugar transferases"/>
    <property type="match status" value="1"/>
</dbReference>
<organism evidence="4 5">
    <name type="scientific">Rubritalea profundi</name>
    <dbReference type="NCBI Taxonomy" id="1658618"/>
    <lineage>
        <taxon>Bacteria</taxon>
        <taxon>Pseudomonadati</taxon>
        <taxon>Verrucomicrobiota</taxon>
        <taxon>Verrucomicrobiia</taxon>
        <taxon>Verrucomicrobiales</taxon>
        <taxon>Rubritaleaceae</taxon>
        <taxon>Rubritalea</taxon>
    </lineage>
</organism>
<reference evidence="4 5" key="1">
    <citation type="submission" date="2016-12" db="EMBL/GenBank/DDBJ databases">
        <title>Study of bacterial adaptation to deep sea.</title>
        <authorList>
            <person name="Song J."/>
            <person name="Yoshizawa S."/>
            <person name="Kogure K."/>
        </authorList>
    </citation>
    <scope>NUCLEOTIDE SEQUENCE [LARGE SCALE GENOMIC DNA]</scope>
    <source>
        <strain evidence="4 5">SAORIC-165</strain>
    </source>
</reference>
<comment type="similarity">
    <text evidence="1">Belongs to the transferase hexapeptide repeat family.</text>
</comment>
<name>A0A2S7U0W8_9BACT</name>
<protein>
    <submittedName>
        <fullName evidence="4">Uncharacterized protein</fullName>
    </submittedName>
</protein>
<evidence type="ECO:0000259" key="3">
    <source>
        <dbReference type="Pfam" id="PF25087"/>
    </source>
</evidence>
<dbReference type="Pfam" id="PF25087">
    <property type="entry name" value="GMPPB_C"/>
    <property type="match status" value="1"/>
</dbReference>
<comment type="caution">
    <text evidence="4">The sequence shown here is derived from an EMBL/GenBank/DDBJ whole genome shotgun (WGS) entry which is preliminary data.</text>
</comment>
<evidence type="ECO:0000313" key="4">
    <source>
        <dbReference type="EMBL" id="PQJ27972.1"/>
    </source>
</evidence>
<sequence length="304" mass="33107">MSDLHKAFILGAGLGTRLRPLTEKLPKPLIPYYHEPLVHQALVHCMAAGIDSFAINTHHLAEEWQRAFPDKNFGSASLEFFNEPVLLETGGGIKNIAKWIGADPVLIYNGDILTDLDLKRLIASHKASGNIATLALFSDGPNCNVAVEGDKVIDLRHARGLHAGTHQFTGIYIIEPEILDLIPANEKTSIVPAFLALAEQGKLGAHIADGARWQDLGTREEYLAAHLNPQVPERQPAIHPSAKIDPSAEIESDSCFIGPNCVIEKGVKLRNTIVWPSAKVAEHTDLDGCIVRDYAAGVHQNEDL</sequence>
<keyword evidence="5" id="KW-1185">Reference proteome</keyword>
<dbReference type="Gene3D" id="2.160.10.10">
    <property type="entry name" value="Hexapeptide repeat proteins"/>
    <property type="match status" value="1"/>
</dbReference>
<dbReference type="CDD" id="cd06422">
    <property type="entry name" value="NTP_transferase_like_1"/>
    <property type="match status" value="1"/>
</dbReference>
<gene>
    <name evidence="4" type="ORF">BSZ32_05290</name>
</gene>
<dbReference type="InterPro" id="IPR029044">
    <property type="entry name" value="Nucleotide-diphossugar_trans"/>
</dbReference>
<evidence type="ECO:0000313" key="5">
    <source>
        <dbReference type="Proteomes" id="UP000239907"/>
    </source>
</evidence>
<dbReference type="Pfam" id="PF00483">
    <property type="entry name" value="NTP_transferase"/>
    <property type="match status" value="1"/>
</dbReference>
<dbReference type="InterPro" id="IPR050486">
    <property type="entry name" value="Mannose-1P_guanyltransferase"/>
</dbReference>
<evidence type="ECO:0000259" key="2">
    <source>
        <dbReference type="Pfam" id="PF00483"/>
    </source>
</evidence>
<feature type="domain" description="Mannose-1-phosphate guanyltransferase C-terminal" evidence="3">
    <location>
        <begin position="237"/>
        <end position="291"/>
    </location>
</feature>
<dbReference type="InterPro" id="IPR056729">
    <property type="entry name" value="GMPPB_C"/>
</dbReference>
<dbReference type="EMBL" id="MQWA01000001">
    <property type="protein sequence ID" value="PQJ27972.1"/>
    <property type="molecule type" value="Genomic_DNA"/>
</dbReference>
<dbReference type="PANTHER" id="PTHR22572">
    <property type="entry name" value="SUGAR-1-PHOSPHATE GUANYL TRANSFERASE"/>
    <property type="match status" value="1"/>
</dbReference>
<evidence type="ECO:0000256" key="1">
    <source>
        <dbReference type="ARBA" id="ARBA00007274"/>
    </source>
</evidence>
<dbReference type="Proteomes" id="UP000239907">
    <property type="component" value="Unassembled WGS sequence"/>
</dbReference>